<feature type="transmembrane region" description="Helical" evidence="7">
    <location>
        <begin position="137"/>
        <end position="157"/>
    </location>
</feature>
<keyword evidence="7" id="KW-0812">Transmembrane</keyword>
<feature type="domain" description="FtsK" evidence="8">
    <location>
        <begin position="479"/>
        <end position="670"/>
    </location>
</feature>
<sequence length="845" mass="90386">MASSTQKKTTTKKSGSRSGSRTAKSKQPQKRPIRREVGGAVLLVLALCVLVSYCGVQAILIDLLAELLKGLFGYGYWLAGPAMLLAGGILLLHRGRPVALRTAGALLLPLTAGALFHTIFAGGTYPLSGEGVLKSLWTSGIALKAGGAVSGLLAEAAVVTVSKYVSIVLFALLLAGELLAAFRVTPSAILEMVRNRPEYEEEPEPAPAIHITPAEPPRRRTERQAKPAIDIPLDSEELAAPPEEDPGRFTGFFRHRSDKMKTPDQVLSDREPEPAPAAPAAEPVRARAAAPAPMPAAENPAEEPTPAAAPAQGKKAVAREVAAQTAAVTAEIEEKMAAEESAYQFPPITLLKQSRAENYAETGAELRNNSRRLAETLTSFGVDATAGDVVHGPSVTRYEFVLDQGVKLSKLTNLADDIALALGASGVRIAPIPDKISVVGIEVPNKQVTPVLIRDVIESREFTEHKSKVAFALGRDIGGRNIVGDIERLPHVLIAGTTGSGKSVCTNSLIVSLLYKSTPDEVRFIMVDPKMVELAPYNGIPHLLIPVVTDPKKAAGALQWAVFEMMKRYKTFSEHGVKKLEEYNKLAKASEDLETLPSVVVVIDELADLMLVAAKEVEESICRVAQMGRAAGVHLVIATQRPSADVITGLMKANIPSRIAFAVASSLESRIILDNTGAEKLVGKGDMLYAPLGQGKPVRVQGCFISPEEIEQVVQFVKQSGEAHYDNEVIAKIEESLQEKEKGGKGAGAAAPEAGEEEDELLPAAVEVVLETGQASVSMLQRRLKLGYSRAARLVDQMEERGIVGPFEGSKPRQLLITREKWQEMQMGSAPAGSTDEPPFPEEEA</sequence>
<keyword evidence="3 5" id="KW-0067">ATP-binding</keyword>
<dbReference type="Gene3D" id="3.30.980.40">
    <property type="match status" value="1"/>
</dbReference>
<evidence type="ECO:0000256" key="1">
    <source>
        <dbReference type="ARBA" id="ARBA00006474"/>
    </source>
</evidence>
<dbReference type="Pfam" id="PF09397">
    <property type="entry name" value="FtsK_gamma"/>
    <property type="match status" value="1"/>
</dbReference>
<keyword evidence="7" id="KW-0472">Membrane</keyword>
<feature type="compositionally biased region" description="Basic residues" evidence="6">
    <location>
        <begin position="23"/>
        <end position="32"/>
    </location>
</feature>
<dbReference type="Proteomes" id="UP000719500">
    <property type="component" value="Unassembled WGS sequence"/>
</dbReference>
<dbReference type="Gene3D" id="3.40.50.300">
    <property type="entry name" value="P-loop containing nucleotide triphosphate hydrolases"/>
    <property type="match status" value="1"/>
</dbReference>
<evidence type="ECO:0000256" key="6">
    <source>
        <dbReference type="SAM" id="MobiDB-lite"/>
    </source>
</evidence>
<feature type="compositionally biased region" description="Low complexity" evidence="6">
    <location>
        <begin position="278"/>
        <end position="316"/>
    </location>
</feature>
<accession>A0ABS2FWV8</accession>
<gene>
    <name evidence="9" type="ORF">H9X91_10325</name>
</gene>
<evidence type="ECO:0000256" key="7">
    <source>
        <dbReference type="SAM" id="Phobius"/>
    </source>
</evidence>
<evidence type="ECO:0000256" key="3">
    <source>
        <dbReference type="ARBA" id="ARBA00022840"/>
    </source>
</evidence>
<dbReference type="InterPro" id="IPR027417">
    <property type="entry name" value="P-loop_NTPase"/>
</dbReference>
<evidence type="ECO:0000313" key="9">
    <source>
        <dbReference type="EMBL" id="MBM6851828.1"/>
    </source>
</evidence>
<feature type="region of interest" description="Disordered" evidence="6">
    <location>
        <begin position="824"/>
        <end position="845"/>
    </location>
</feature>
<dbReference type="InterPro" id="IPR003593">
    <property type="entry name" value="AAA+_ATPase"/>
</dbReference>
<protein>
    <submittedName>
        <fullName evidence="9">DNA translocase FtsK</fullName>
    </submittedName>
</protein>
<evidence type="ECO:0000259" key="8">
    <source>
        <dbReference type="PROSITE" id="PS50901"/>
    </source>
</evidence>
<feature type="binding site" evidence="5">
    <location>
        <begin position="496"/>
        <end position="503"/>
    </location>
    <ligand>
        <name>ATP</name>
        <dbReference type="ChEBI" id="CHEBI:30616"/>
    </ligand>
</feature>
<dbReference type="InterPro" id="IPR018541">
    <property type="entry name" value="Ftsk_gamma"/>
</dbReference>
<feature type="compositionally biased region" description="Basic and acidic residues" evidence="6">
    <location>
        <begin position="216"/>
        <end position="225"/>
    </location>
</feature>
<feature type="region of interest" description="Disordered" evidence="6">
    <location>
        <begin position="199"/>
        <end position="316"/>
    </location>
</feature>
<comment type="similarity">
    <text evidence="1">Belongs to the FtsK/SpoIIIE/SftA family.</text>
</comment>
<keyword evidence="4" id="KW-0238">DNA-binding</keyword>
<dbReference type="InterPro" id="IPR002543">
    <property type="entry name" value="FtsK_dom"/>
</dbReference>
<dbReference type="Gene3D" id="1.10.10.10">
    <property type="entry name" value="Winged helix-like DNA-binding domain superfamily/Winged helix DNA-binding domain"/>
    <property type="match status" value="1"/>
</dbReference>
<dbReference type="Pfam" id="PF01580">
    <property type="entry name" value="FtsK_SpoIIIE"/>
    <property type="match status" value="1"/>
</dbReference>
<dbReference type="InterPro" id="IPR036388">
    <property type="entry name" value="WH-like_DNA-bd_sf"/>
</dbReference>
<evidence type="ECO:0000256" key="5">
    <source>
        <dbReference type="PROSITE-ProRule" id="PRU00289"/>
    </source>
</evidence>
<dbReference type="SUPFAM" id="SSF46785">
    <property type="entry name" value="Winged helix' DNA-binding domain"/>
    <property type="match status" value="1"/>
</dbReference>
<reference evidence="9 10" key="1">
    <citation type="journal article" date="2021" name="Sci. Rep.">
        <title>The distribution of antibiotic resistance genes in chicken gut microbiota commensals.</title>
        <authorList>
            <person name="Juricova H."/>
            <person name="Matiasovicova J."/>
            <person name="Kubasova T."/>
            <person name="Cejkova D."/>
            <person name="Rychlik I."/>
        </authorList>
    </citation>
    <scope>NUCLEOTIDE SEQUENCE [LARGE SCALE GENOMIC DNA]</scope>
    <source>
        <strain evidence="9 10">An411</strain>
    </source>
</reference>
<dbReference type="EMBL" id="JACSNX010000017">
    <property type="protein sequence ID" value="MBM6851828.1"/>
    <property type="molecule type" value="Genomic_DNA"/>
</dbReference>
<feature type="region of interest" description="Disordered" evidence="6">
    <location>
        <begin position="1"/>
        <end position="32"/>
    </location>
</feature>
<feature type="transmembrane region" description="Helical" evidence="7">
    <location>
        <begin position="164"/>
        <end position="182"/>
    </location>
</feature>
<evidence type="ECO:0000256" key="4">
    <source>
        <dbReference type="ARBA" id="ARBA00023125"/>
    </source>
</evidence>
<dbReference type="SMART" id="SM00843">
    <property type="entry name" value="Ftsk_gamma"/>
    <property type="match status" value="1"/>
</dbReference>
<dbReference type="CDD" id="cd01127">
    <property type="entry name" value="TrwB_TraG_TraD_VirD4"/>
    <property type="match status" value="1"/>
</dbReference>
<feature type="transmembrane region" description="Helical" evidence="7">
    <location>
        <begin position="73"/>
        <end position="92"/>
    </location>
</feature>
<keyword evidence="10" id="KW-1185">Reference proteome</keyword>
<name>A0ABS2FWV8_9FIRM</name>
<evidence type="ECO:0000313" key="10">
    <source>
        <dbReference type="Proteomes" id="UP000719500"/>
    </source>
</evidence>
<organism evidence="9 10">
    <name type="scientific">Oscillibacter valericigenes</name>
    <dbReference type="NCBI Taxonomy" id="351091"/>
    <lineage>
        <taxon>Bacteria</taxon>
        <taxon>Bacillati</taxon>
        <taxon>Bacillota</taxon>
        <taxon>Clostridia</taxon>
        <taxon>Eubacteriales</taxon>
        <taxon>Oscillospiraceae</taxon>
        <taxon>Oscillibacter</taxon>
    </lineage>
</organism>
<comment type="caution">
    <text evidence="9">The sequence shown here is derived from an EMBL/GenBank/DDBJ whole genome shotgun (WGS) entry which is preliminary data.</text>
</comment>
<dbReference type="InterPro" id="IPR036390">
    <property type="entry name" value="WH_DNA-bd_sf"/>
</dbReference>
<dbReference type="InterPro" id="IPR050206">
    <property type="entry name" value="FtsK/SpoIIIE/SftA"/>
</dbReference>
<feature type="compositionally biased region" description="Basic and acidic residues" evidence="6">
    <location>
        <begin position="259"/>
        <end position="273"/>
    </location>
</feature>
<dbReference type="SMART" id="SM00382">
    <property type="entry name" value="AAA"/>
    <property type="match status" value="1"/>
</dbReference>
<dbReference type="PANTHER" id="PTHR22683">
    <property type="entry name" value="SPORULATION PROTEIN RELATED"/>
    <property type="match status" value="1"/>
</dbReference>
<dbReference type="InterPro" id="IPR041027">
    <property type="entry name" value="FtsK_alpha"/>
</dbReference>
<dbReference type="RefSeq" id="WP_204804850.1">
    <property type="nucleotide sequence ID" value="NZ_JACSNX010000017.1"/>
</dbReference>
<dbReference type="PROSITE" id="PS50901">
    <property type="entry name" value="FTSK"/>
    <property type="match status" value="1"/>
</dbReference>
<dbReference type="SUPFAM" id="SSF52540">
    <property type="entry name" value="P-loop containing nucleoside triphosphate hydrolases"/>
    <property type="match status" value="1"/>
</dbReference>
<dbReference type="Pfam" id="PF17854">
    <property type="entry name" value="FtsK_alpha"/>
    <property type="match status" value="1"/>
</dbReference>
<keyword evidence="2 5" id="KW-0547">Nucleotide-binding</keyword>
<proteinExistence type="inferred from homology"/>
<keyword evidence="7" id="KW-1133">Transmembrane helix</keyword>
<evidence type="ECO:0000256" key="2">
    <source>
        <dbReference type="ARBA" id="ARBA00022741"/>
    </source>
</evidence>
<feature type="transmembrane region" description="Helical" evidence="7">
    <location>
        <begin position="104"/>
        <end position="125"/>
    </location>
</feature>
<dbReference type="PANTHER" id="PTHR22683:SF41">
    <property type="entry name" value="DNA TRANSLOCASE FTSK"/>
    <property type="match status" value="1"/>
</dbReference>
<feature type="transmembrane region" description="Helical" evidence="7">
    <location>
        <begin position="40"/>
        <end position="61"/>
    </location>
</feature>